<protein>
    <submittedName>
        <fullName evidence="1">Uncharacterized protein</fullName>
    </submittedName>
</protein>
<organism evidence="1 2">
    <name type="scientific">Paradesertivirga mongoliensis</name>
    <dbReference type="NCBI Taxonomy" id="2100740"/>
    <lineage>
        <taxon>Bacteria</taxon>
        <taxon>Pseudomonadati</taxon>
        <taxon>Bacteroidota</taxon>
        <taxon>Sphingobacteriia</taxon>
        <taxon>Sphingobacteriales</taxon>
        <taxon>Sphingobacteriaceae</taxon>
        <taxon>Paradesertivirga</taxon>
    </lineage>
</organism>
<evidence type="ECO:0000313" key="2">
    <source>
        <dbReference type="Proteomes" id="UP001597387"/>
    </source>
</evidence>
<dbReference type="Proteomes" id="UP001597387">
    <property type="component" value="Unassembled WGS sequence"/>
</dbReference>
<dbReference type="RefSeq" id="WP_255902053.1">
    <property type="nucleotide sequence ID" value="NZ_JAFMZO010000002.1"/>
</dbReference>
<reference evidence="2" key="1">
    <citation type="journal article" date="2019" name="Int. J. Syst. Evol. Microbiol.">
        <title>The Global Catalogue of Microorganisms (GCM) 10K type strain sequencing project: providing services to taxonomists for standard genome sequencing and annotation.</title>
        <authorList>
            <consortium name="The Broad Institute Genomics Platform"/>
            <consortium name="The Broad Institute Genome Sequencing Center for Infectious Disease"/>
            <person name="Wu L."/>
            <person name="Ma J."/>
        </authorList>
    </citation>
    <scope>NUCLEOTIDE SEQUENCE [LARGE SCALE GENOMIC DNA]</scope>
    <source>
        <strain evidence="2">KCTC 42217</strain>
    </source>
</reference>
<gene>
    <name evidence="1" type="ORF">ACFSJU_00135</name>
</gene>
<comment type="caution">
    <text evidence="1">The sequence shown here is derived from an EMBL/GenBank/DDBJ whole genome shotgun (WGS) entry which is preliminary data.</text>
</comment>
<dbReference type="EMBL" id="JBHUHZ010000001">
    <property type="protein sequence ID" value="MFD2160786.1"/>
    <property type="molecule type" value="Genomic_DNA"/>
</dbReference>
<evidence type="ECO:0000313" key="1">
    <source>
        <dbReference type="EMBL" id="MFD2160786.1"/>
    </source>
</evidence>
<accession>A0ABW4ZH09</accession>
<name>A0ABW4ZH09_9SPHI</name>
<keyword evidence="2" id="KW-1185">Reference proteome</keyword>
<sequence>MSMLSLPTLTSPGYINLDFEVKCRNLLKVNFNLNENFHLFNNYLSLITVTGYSHDFEQLREELSKIHDEDQAVRNAYLKASEYANSSQSLVDSLVKAMHYKDSIDLIKVSKYWINTAGWVLTKWGVKQMKRYFW</sequence>
<proteinExistence type="predicted"/>